<proteinExistence type="predicted"/>
<evidence type="ECO:0000313" key="1">
    <source>
        <dbReference type="EMBL" id="SAL07650.1"/>
    </source>
</evidence>
<evidence type="ECO:0000313" key="2">
    <source>
        <dbReference type="Proteomes" id="UP000071859"/>
    </source>
</evidence>
<organism evidence="1 2">
    <name type="scientific">Caballeronia calidae</name>
    <dbReference type="NCBI Taxonomy" id="1777139"/>
    <lineage>
        <taxon>Bacteria</taxon>
        <taxon>Pseudomonadati</taxon>
        <taxon>Pseudomonadota</taxon>
        <taxon>Betaproteobacteria</taxon>
        <taxon>Burkholderiales</taxon>
        <taxon>Burkholderiaceae</taxon>
        <taxon>Caballeronia</taxon>
    </lineage>
</organism>
<dbReference type="AlphaFoldDB" id="A0A158ELP3"/>
<comment type="caution">
    <text evidence="1">The sequence shown here is derived from an EMBL/GenBank/DDBJ whole genome shotgun (WGS) entry which is preliminary data.</text>
</comment>
<reference evidence="1" key="1">
    <citation type="submission" date="2016-01" db="EMBL/GenBank/DDBJ databases">
        <authorList>
            <person name="Peeters C."/>
        </authorList>
    </citation>
    <scope>NUCLEOTIDE SEQUENCE</scope>
    <source>
        <strain evidence="1">LMG 29321</strain>
    </source>
</reference>
<protein>
    <submittedName>
        <fullName evidence="1">Uncharacterized protein</fullName>
    </submittedName>
</protein>
<accession>A0A158ELP3</accession>
<sequence length="104" mass="11106">MMYDRIAPDEPTSEPAMISIGLFSEKPMPAAAQPEYEFSIDTTTGMSAPPIGMMISTPSANAMIVMMMNGSHDSVSMKITPKPTIATASSRLIRCCPEYTTGAP</sequence>
<gene>
    <name evidence="1" type="ORF">AWB78_08672</name>
</gene>
<dbReference type="EMBL" id="FCOX02000276">
    <property type="protein sequence ID" value="SAL07650.1"/>
    <property type="molecule type" value="Genomic_DNA"/>
</dbReference>
<keyword evidence="2" id="KW-1185">Reference proteome</keyword>
<name>A0A158ELP3_9BURK</name>
<dbReference type="Proteomes" id="UP000071859">
    <property type="component" value="Unassembled WGS sequence"/>
</dbReference>